<keyword evidence="2" id="KW-0238">DNA-binding</keyword>
<keyword evidence="4" id="KW-0175">Coiled coil</keyword>
<dbReference type="SUPFAM" id="SSF46689">
    <property type="entry name" value="Homeodomain-like"/>
    <property type="match status" value="2"/>
</dbReference>
<reference evidence="6 7" key="1">
    <citation type="submission" date="2016-01" db="EMBL/GenBank/DDBJ databases">
        <title>Complete Genome Sequence of Paenibacillus yonginensis DCY84, a novel Plant Growth-Promoting Bacteria with Elicitation of Induced Systemic Resistance.</title>
        <authorList>
            <person name="Kim Y.J."/>
            <person name="Yang D.C."/>
            <person name="Sukweenadhi J."/>
        </authorList>
    </citation>
    <scope>NUCLEOTIDE SEQUENCE [LARGE SCALE GENOMIC DNA]</scope>
    <source>
        <strain evidence="6 7">DCY84</strain>
    </source>
</reference>
<dbReference type="SMART" id="SM00342">
    <property type="entry name" value="HTH_ARAC"/>
    <property type="match status" value="1"/>
</dbReference>
<feature type="coiled-coil region" evidence="4">
    <location>
        <begin position="152"/>
        <end position="186"/>
    </location>
</feature>
<keyword evidence="1" id="KW-0805">Transcription regulation</keyword>
<keyword evidence="7" id="KW-1185">Reference proteome</keyword>
<dbReference type="STRING" id="1462996.AWM70_08040"/>
<dbReference type="PROSITE" id="PS00041">
    <property type="entry name" value="HTH_ARAC_FAMILY_1"/>
    <property type="match status" value="1"/>
</dbReference>
<sequence>MSCGFGNNHKLWDICQVISESFDVPYAFVDNHTDLIFKWPTSNDHPYFESAINQIKPKHLAVEIPRPVIVTLNHFETYIFLHLREDNRAFGTLIIGPSIPFRLREDQLTGLLNDYGINRNNLSYFSYYNSLTVISHQQLQSMGMLLYYMTYEKLITREMVETEKLMEEFEAEVENADAVVAKNREKEALHHDPAYDAELFQTIERGNKEELLSLFHRLPEGQLGTLSKSSFLRSKKNLAISAIAVGTRAAIRGGLNSEIAFTLSDLYIQKIEDVTQPENVDQLLEEALCTFADRVKQAIEHLYSKPISSCHNYIFSHLYEPISLDDLVHHVHLNPSYLSTLFKQEVGMTVGEYIQKAKIKEAKHLLDWTDYSITKISTLLNFTDQSHFTKVFKKLTGSTPKKYRLKSNKGSSV</sequence>
<keyword evidence="3" id="KW-0804">Transcription</keyword>
<protein>
    <recommendedName>
        <fullName evidence="5">HTH araC/xylS-type domain-containing protein</fullName>
    </recommendedName>
</protein>
<dbReference type="GO" id="GO:0003700">
    <property type="term" value="F:DNA-binding transcription factor activity"/>
    <property type="evidence" value="ECO:0007669"/>
    <property type="project" value="InterPro"/>
</dbReference>
<evidence type="ECO:0000313" key="6">
    <source>
        <dbReference type="EMBL" id="ANS74539.1"/>
    </source>
</evidence>
<dbReference type="GO" id="GO:0043565">
    <property type="term" value="F:sequence-specific DNA binding"/>
    <property type="evidence" value="ECO:0007669"/>
    <property type="project" value="InterPro"/>
</dbReference>
<dbReference type="AlphaFoldDB" id="A0A1B1MZF0"/>
<dbReference type="Gene3D" id="1.10.10.60">
    <property type="entry name" value="Homeodomain-like"/>
    <property type="match status" value="2"/>
</dbReference>
<accession>A0A1B1MZF0</accession>
<gene>
    <name evidence="6" type="ORF">AWM70_08040</name>
</gene>
<dbReference type="InterPro" id="IPR018060">
    <property type="entry name" value="HTH_AraC"/>
</dbReference>
<dbReference type="InterPro" id="IPR020449">
    <property type="entry name" value="Tscrpt_reg_AraC-type_HTH"/>
</dbReference>
<dbReference type="KEGG" id="pyg:AWM70_08040"/>
<dbReference type="RefSeq" id="WP_068695307.1">
    <property type="nucleotide sequence ID" value="NZ_CP014167.1"/>
</dbReference>
<dbReference type="Proteomes" id="UP000092573">
    <property type="component" value="Chromosome"/>
</dbReference>
<name>A0A1B1MZF0_9BACL</name>
<evidence type="ECO:0000256" key="1">
    <source>
        <dbReference type="ARBA" id="ARBA00023015"/>
    </source>
</evidence>
<feature type="domain" description="HTH araC/xylS-type" evidence="5">
    <location>
        <begin position="308"/>
        <end position="406"/>
    </location>
</feature>
<dbReference type="PANTHER" id="PTHR43280:SF2">
    <property type="entry name" value="HTH-TYPE TRANSCRIPTIONAL REGULATOR EXSA"/>
    <property type="match status" value="1"/>
</dbReference>
<proteinExistence type="predicted"/>
<evidence type="ECO:0000259" key="5">
    <source>
        <dbReference type="PROSITE" id="PS01124"/>
    </source>
</evidence>
<evidence type="ECO:0000256" key="2">
    <source>
        <dbReference type="ARBA" id="ARBA00023125"/>
    </source>
</evidence>
<organism evidence="6 7">
    <name type="scientific">Paenibacillus yonginensis</name>
    <dbReference type="NCBI Taxonomy" id="1462996"/>
    <lineage>
        <taxon>Bacteria</taxon>
        <taxon>Bacillati</taxon>
        <taxon>Bacillota</taxon>
        <taxon>Bacilli</taxon>
        <taxon>Bacillales</taxon>
        <taxon>Paenibacillaceae</taxon>
        <taxon>Paenibacillus</taxon>
    </lineage>
</organism>
<evidence type="ECO:0000313" key="7">
    <source>
        <dbReference type="Proteomes" id="UP000092573"/>
    </source>
</evidence>
<evidence type="ECO:0000256" key="4">
    <source>
        <dbReference type="SAM" id="Coils"/>
    </source>
</evidence>
<evidence type="ECO:0000256" key="3">
    <source>
        <dbReference type="ARBA" id="ARBA00023163"/>
    </source>
</evidence>
<dbReference type="PANTHER" id="PTHR43280">
    <property type="entry name" value="ARAC-FAMILY TRANSCRIPTIONAL REGULATOR"/>
    <property type="match status" value="1"/>
</dbReference>
<dbReference type="InterPro" id="IPR009057">
    <property type="entry name" value="Homeodomain-like_sf"/>
</dbReference>
<dbReference type="Pfam" id="PF12833">
    <property type="entry name" value="HTH_18"/>
    <property type="match status" value="1"/>
</dbReference>
<dbReference type="InterPro" id="IPR018062">
    <property type="entry name" value="HTH_AraC-typ_CS"/>
</dbReference>
<dbReference type="EMBL" id="CP014167">
    <property type="protein sequence ID" value="ANS74539.1"/>
    <property type="molecule type" value="Genomic_DNA"/>
</dbReference>
<dbReference type="PRINTS" id="PR00032">
    <property type="entry name" value="HTHARAC"/>
</dbReference>
<dbReference type="PROSITE" id="PS01124">
    <property type="entry name" value="HTH_ARAC_FAMILY_2"/>
    <property type="match status" value="1"/>
</dbReference>
<dbReference type="OrthoDB" id="247151at2"/>